<evidence type="ECO:0000313" key="2">
    <source>
        <dbReference type="Proteomes" id="UP000046122"/>
    </source>
</evidence>
<reference evidence="1 2" key="1">
    <citation type="submission" date="2014-08" db="EMBL/GenBank/DDBJ databases">
        <authorList>
            <person name="Moulin Lionel"/>
        </authorList>
    </citation>
    <scope>NUCLEOTIDE SEQUENCE [LARGE SCALE GENOMIC DNA]</scope>
</reference>
<proteinExistence type="predicted"/>
<organism evidence="1 2">
    <name type="scientific">Mesorhizobium plurifarium</name>
    <dbReference type="NCBI Taxonomy" id="69974"/>
    <lineage>
        <taxon>Bacteria</taxon>
        <taxon>Pseudomonadati</taxon>
        <taxon>Pseudomonadota</taxon>
        <taxon>Alphaproteobacteria</taxon>
        <taxon>Hyphomicrobiales</taxon>
        <taxon>Phyllobacteriaceae</taxon>
        <taxon>Mesorhizobium</taxon>
    </lineage>
</organism>
<accession>A0A090GAL1</accession>
<dbReference type="AlphaFoldDB" id="A0A090GAL1"/>
<sequence length="171" mass="18928">MQQISRPSSRNRPAFPDAFVETHPRCLEMSEAMRDLFAVSGGVKPEDLIRAGFTSSEIVEFRDNAARLAVLTSTKQLTIRPDLLEDMIEKARHAAPNRLPLPADAEPTRGLVQAWGEYCAARGALLLDPWPGQRERCMAVLSSYLESLPIFPAIRNSVLQAVEAAMPQVTQ</sequence>
<name>A0A090GAL1_MESPL</name>
<evidence type="ECO:0000313" key="1">
    <source>
        <dbReference type="EMBL" id="CDX55951.1"/>
    </source>
</evidence>
<gene>
    <name evidence="1" type="ORF">MPL3365_210157</name>
</gene>
<protein>
    <submittedName>
        <fullName evidence="1">Uncharacterized protein</fullName>
    </submittedName>
</protein>
<dbReference type="EMBL" id="CCNE01000014">
    <property type="protein sequence ID" value="CDX55951.1"/>
    <property type="molecule type" value="Genomic_DNA"/>
</dbReference>
<dbReference type="Proteomes" id="UP000046122">
    <property type="component" value="Unassembled WGS sequence"/>
</dbReference>